<evidence type="ECO:0000256" key="1">
    <source>
        <dbReference type="SAM" id="MobiDB-lite"/>
    </source>
</evidence>
<sequence length="125" mass="13526">RILRIPASKAIIIPGKSNAATVKRLVPPNPPGAVKRVPPVSHSPSLASVNIAASYQSSRASSIGRHGASQSSVAVRMRESRAQREESETSEDRTARLAKDAARKKAKRRAASQPDVEETKKRHKM</sequence>
<organism evidence="3 4">
    <name type="scientific">Pristionchus entomophagus</name>
    <dbReference type="NCBI Taxonomy" id="358040"/>
    <lineage>
        <taxon>Eukaryota</taxon>
        <taxon>Metazoa</taxon>
        <taxon>Ecdysozoa</taxon>
        <taxon>Nematoda</taxon>
        <taxon>Chromadorea</taxon>
        <taxon>Rhabditida</taxon>
        <taxon>Rhabditina</taxon>
        <taxon>Diplogasteromorpha</taxon>
        <taxon>Diplogasteroidea</taxon>
        <taxon>Neodiplogasteridae</taxon>
        <taxon>Pristionchus</taxon>
    </lineage>
</organism>
<feature type="region of interest" description="Disordered" evidence="1">
    <location>
        <begin position="56"/>
        <end position="125"/>
    </location>
</feature>
<comment type="caution">
    <text evidence="3">The sequence shown here is derived from an EMBL/GenBank/DDBJ whole genome shotgun (WGS) entry which is preliminary data.</text>
</comment>
<name>A0AAV5TU15_9BILA</name>
<evidence type="ECO:0000313" key="3">
    <source>
        <dbReference type="EMBL" id="GMS97891.1"/>
    </source>
</evidence>
<accession>A0AAV5TU15</accession>
<keyword evidence="4" id="KW-1185">Reference proteome</keyword>
<proteinExistence type="predicted"/>
<reference evidence="3" key="1">
    <citation type="submission" date="2023-10" db="EMBL/GenBank/DDBJ databases">
        <title>Genome assembly of Pristionchus species.</title>
        <authorList>
            <person name="Yoshida K."/>
            <person name="Sommer R.J."/>
        </authorList>
    </citation>
    <scope>NUCLEOTIDE SEQUENCE</scope>
    <source>
        <strain evidence="3">RS0144</strain>
    </source>
</reference>
<gene>
    <name evidence="2" type="ORF">PENTCL1PPCAC_20065</name>
    <name evidence="3" type="ORF">PENTCL1PPCAC_20066</name>
</gene>
<dbReference type="EMBL" id="BTSX01000004">
    <property type="protein sequence ID" value="GMS97890.1"/>
    <property type="molecule type" value="Genomic_DNA"/>
</dbReference>
<feature type="non-terminal residue" evidence="3">
    <location>
        <position position="125"/>
    </location>
</feature>
<dbReference type="Proteomes" id="UP001432027">
    <property type="component" value="Unassembled WGS sequence"/>
</dbReference>
<feature type="compositionally biased region" description="Basic and acidic residues" evidence="1">
    <location>
        <begin position="76"/>
        <end position="103"/>
    </location>
</feature>
<protein>
    <submittedName>
        <fullName evidence="3">Uncharacterized protein</fullName>
    </submittedName>
</protein>
<feature type="non-terminal residue" evidence="3">
    <location>
        <position position="1"/>
    </location>
</feature>
<evidence type="ECO:0000313" key="4">
    <source>
        <dbReference type="Proteomes" id="UP001432027"/>
    </source>
</evidence>
<dbReference type="EMBL" id="BTSX01000004">
    <property type="protein sequence ID" value="GMS97891.1"/>
    <property type="molecule type" value="Genomic_DNA"/>
</dbReference>
<dbReference type="AlphaFoldDB" id="A0AAV5TU15"/>
<evidence type="ECO:0000313" key="2">
    <source>
        <dbReference type="EMBL" id="GMS97890.1"/>
    </source>
</evidence>